<dbReference type="InterPro" id="IPR003661">
    <property type="entry name" value="HisK_dim/P_dom"/>
</dbReference>
<dbReference type="SMART" id="SM00388">
    <property type="entry name" value="HisKA"/>
    <property type="match status" value="1"/>
</dbReference>
<protein>
    <recommendedName>
        <fullName evidence="2">histidine kinase</fullName>
        <ecNumber evidence="2">2.7.13.3</ecNumber>
    </recommendedName>
</protein>
<evidence type="ECO:0000256" key="1">
    <source>
        <dbReference type="ARBA" id="ARBA00000085"/>
    </source>
</evidence>
<dbReference type="Proteomes" id="UP001216057">
    <property type="component" value="Unassembled WGS sequence"/>
</dbReference>
<dbReference type="InterPro" id="IPR017116">
    <property type="entry name" value="Sig_transdc_His_kinase_PgtB"/>
</dbReference>
<dbReference type="InterPro" id="IPR004358">
    <property type="entry name" value="Sig_transdc_His_kin-like_C"/>
</dbReference>
<keyword evidence="9" id="KW-0812">Transmembrane</keyword>
<dbReference type="PIRSF" id="PIRSF037119">
    <property type="entry name" value="STHK_PgtB"/>
    <property type="match status" value="1"/>
</dbReference>
<evidence type="ECO:0000256" key="5">
    <source>
        <dbReference type="ARBA" id="ARBA00022741"/>
    </source>
</evidence>
<dbReference type="PANTHER" id="PTHR42878">
    <property type="entry name" value="TWO-COMPONENT HISTIDINE KINASE"/>
    <property type="match status" value="1"/>
</dbReference>
<feature type="domain" description="Histidine kinase" evidence="10">
    <location>
        <begin position="425"/>
        <end position="633"/>
    </location>
</feature>
<evidence type="ECO:0000313" key="12">
    <source>
        <dbReference type="Proteomes" id="UP001216057"/>
    </source>
</evidence>
<accession>A0ABT6EQG2</accession>
<dbReference type="Pfam" id="PF00512">
    <property type="entry name" value="HisKA"/>
    <property type="match status" value="1"/>
</dbReference>
<evidence type="ECO:0000256" key="9">
    <source>
        <dbReference type="SAM" id="Phobius"/>
    </source>
</evidence>
<comment type="catalytic activity">
    <reaction evidence="1">
        <text>ATP + protein L-histidine = ADP + protein N-phospho-L-histidine.</text>
        <dbReference type="EC" id="2.7.13.3"/>
    </reaction>
</comment>
<evidence type="ECO:0000256" key="3">
    <source>
        <dbReference type="ARBA" id="ARBA00022553"/>
    </source>
</evidence>
<dbReference type="Gene3D" id="6.10.340.10">
    <property type="match status" value="1"/>
</dbReference>
<dbReference type="SUPFAM" id="SSF47384">
    <property type="entry name" value="Homodimeric domain of signal transducing histidine kinase"/>
    <property type="match status" value="1"/>
</dbReference>
<keyword evidence="7 11" id="KW-0067">ATP-binding</keyword>
<evidence type="ECO:0000256" key="2">
    <source>
        <dbReference type="ARBA" id="ARBA00012438"/>
    </source>
</evidence>
<proteinExistence type="predicted"/>
<keyword evidence="12" id="KW-1185">Reference proteome</keyword>
<keyword evidence="4" id="KW-0808">Transferase</keyword>
<dbReference type="CDD" id="cd00075">
    <property type="entry name" value="HATPase"/>
    <property type="match status" value="1"/>
</dbReference>
<dbReference type="GO" id="GO:0005524">
    <property type="term" value="F:ATP binding"/>
    <property type="evidence" value="ECO:0007669"/>
    <property type="project" value="UniProtKB-KW"/>
</dbReference>
<name>A0ABT6EQG2_9PAST</name>
<evidence type="ECO:0000256" key="4">
    <source>
        <dbReference type="ARBA" id="ARBA00022679"/>
    </source>
</evidence>
<comment type="caution">
    <text evidence="11">The sequence shown here is derived from an EMBL/GenBank/DDBJ whole genome shotgun (WGS) entry which is preliminary data.</text>
</comment>
<dbReference type="PRINTS" id="PR00344">
    <property type="entry name" value="BCTRLSENSOR"/>
</dbReference>
<dbReference type="SUPFAM" id="SSF55874">
    <property type="entry name" value="ATPase domain of HSP90 chaperone/DNA topoisomerase II/histidine kinase"/>
    <property type="match status" value="1"/>
</dbReference>
<feature type="transmembrane region" description="Helical" evidence="9">
    <location>
        <begin position="320"/>
        <end position="340"/>
    </location>
</feature>
<keyword evidence="9" id="KW-0472">Membrane</keyword>
<evidence type="ECO:0000256" key="6">
    <source>
        <dbReference type="ARBA" id="ARBA00022777"/>
    </source>
</evidence>
<dbReference type="InterPro" id="IPR005467">
    <property type="entry name" value="His_kinase_dom"/>
</dbReference>
<keyword evidence="5" id="KW-0547">Nucleotide-binding</keyword>
<organism evidence="11 12">
    <name type="scientific">Exercitatus varius</name>
    <dbReference type="NCBI Taxonomy" id="67857"/>
    <lineage>
        <taxon>Bacteria</taxon>
        <taxon>Pseudomonadati</taxon>
        <taxon>Pseudomonadota</taxon>
        <taxon>Gammaproteobacteria</taxon>
        <taxon>Pasteurellales</taxon>
        <taxon>Pasteurellaceae</taxon>
        <taxon>Exercitatus</taxon>
    </lineage>
</organism>
<dbReference type="Gene3D" id="3.30.565.10">
    <property type="entry name" value="Histidine kinase-like ATPase, C-terminal domain"/>
    <property type="match status" value="1"/>
</dbReference>
<reference evidence="11 12" key="1">
    <citation type="submission" date="2023-03" db="EMBL/GenBank/DDBJ databases">
        <title>Classification of Bisgaard taxon 6 and taxon 10 as Exercitatus varius gen. nov., spec. nov.</title>
        <authorList>
            <person name="Christensen H."/>
        </authorList>
    </citation>
    <scope>NUCLEOTIDE SEQUENCE [LARGE SCALE GENOMIC DNA]</scope>
    <source>
        <strain evidence="11 12">23350_01</strain>
    </source>
</reference>
<gene>
    <name evidence="11" type="ORF">P7M32_05040</name>
</gene>
<keyword evidence="6" id="KW-0418">Kinase</keyword>
<evidence type="ECO:0000256" key="7">
    <source>
        <dbReference type="ARBA" id="ARBA00022840"/>
    </source>
</evidence>
<dbReference type="InterPro" id="IPR050351">
    <property type="entry name" value="BphY/WalK/GraS-like"/>
</dbReference>
<keyword evidence="9" id="KW-1133">Transmembrane helix</keyword>
<dbReference type="EMBL" id="JARQTX010000006">
    <property type="protein sequence ID" value="MDG2945792.1"/>
    <property type="molecule type" value="Genomic_DNA"/>
</dbReference>
<evidence type="ECO:0000313" key="11">
    <source>
        <dbReference type="EMBL" id="MDG2945792.1"/>
    </source>
</evidence>
<dbReference type="SMART" id="SM00387">
    <property type="entry name" value="HATPase_c"/>
    <property type="match status" value="1"/>
</dbReference>
<dbReference type="InterPro" id="IPR036097">
    <property type="entry name" value="HisK_dim/P_sf"/>
</dbReference>
<dbReference type="Pfam" id="PF02518">
    <property type="entry name" value="HATPase_c"/>
    <property type="match status" value="1"/>
</dbReference>
<dbReference type="PROSITE" id="PS50109">
    <property type="entry name" value="HIS_KIN"/>
    <property type="match status" value="1"/>
</dbReference>
<dbReference type="InterPro" id="IPR003594">
    <property type="entry name" value="HATPase_dom"/>
</dbReference>
<feature type="transmembrane region" description="Helical" evidence="9">
    <location>
        <begin position="12"/>
        <end position="33"/>
    </location>
</feature>
<sequence length="643" mass="74408">MNKSGIIKTLKNALNMGLLFTCIIGAVSLISWYQQHKQVNYILNDYFPKTNLALKLDDNVNSFINELDRFAAVKNNPTRQTMFKQLNLQLIEIEKNALALTEPDNQIILTQNISDLKSLIGKIDNNISQYFYIAQKKQELFTKIQWLHDDFNNEIVALGQELNWQQINFTEPGERARKTLMLNLQDELQSMTKLKNMEEQIKNEITQFIYSLEKQNISEEYQNLKNIILNIYLNEQKKPNKASLATLQQMVETLVNITKPGEELDLLITNINNHQQSLNNIASHQEKILYATRNLTNKILSKTKDKFSMLNSHLKTQTEISGMIILMSLMIVLLFIWLFNRFYLQKHLTKRFEELIESVKLLNQGKEDPPIQIIGNDEISEINRLLKKHTEILQERRIIQQNLQDTQNELIQTAKLAVVGQTMTMLAHEINQPLNAMSIYLFSLKKMLQQQDYRQVADYTAKITGLTERIGRIVKGLRQFTKRTNQMEPLQPIDLHTVINEAWSLLELRHQPLYAILSVQGNATILGNNLLLEQIFVNLFNNALEACKSRPHISVRITSERQKTYVYVEDNGIGWQTDNINKLLQPFYSSKEVGLGLGLTICRHIMNQFNGNLYIASSFQQSAVIILEFPPISQEITGNHHEK</sequence>
<evidence type="ECO:0000256" key="8">
    <source>
        <dbReference type="ARBA" id="ARBA00023012"/>
    </source>
</evidence>
<keyword evidence="3" id="KW-0597">Phosphoprotein</keyword>
<dbReference type="RefSeq" id="WP_317485816.1">
    <property type="nucleotide sequence ID" value="NZ_JARQTX010000006.1"/>
</dbReference>
<dbReference type="Gene3D" id="1.10.287.130">
    <property type="match status" value="1"/>
</dbReference>
<dbReference type="InterPro" id="IPR036890">
    <property type="entry name" value="HATPase_C_sf"/>
</dbReference>
<dbReference type="CDD" id="cd00082">
    <property type="entry name" value="HisKA"/>
    <property type="match status" value="1"/>
</dbReference>
<dbReference type="EC" id="2.7.13.3" evidence="2"/>
<keyword evidence="8" id="KW-0902">Two-component regulatory system</keyword>
<dbReference type="PANTHER" id="PTHR42878:SF7">
    <property type="entry name" value="SENSOR HISTIDINE KINASE GLRK"/>
    <property type="match status" value="1"/>
</dbReference>
<evidence type="ECO:0000259" key="10">
    <source>
        <dbReference type="PROSITE" id="PS50109"/>
    </source>
</evidence>